<dbReference type="Gene3D" id="3.30.950.30">
    <property type="entry name" value="Schlafen, AAA domain"/>
    <property type="match status" value="1"/>
</dbReference>
<keyword evidence="3" id="KW-1185">Reference proteome</keyword>
<keyword evidence="2" id="KW-0067">ATP-binding</keyword>
<evidence type="ECO:0000313" key="2">
    <source>
        <dbReference type="EMBL" id="WZX30790.1"/>
    </source>
</evidence>
<accession>A0ABZ3CLQ0</accession>
<sequence>MYECVDQETIFNLINTPEDEMHDFKQVWYKKSQKPEMVRDIFSFVNTTHHRVCYLIIGVTDQQKVVGVEEDPNRMNQQNMIDFISHLPIANDAIPKVYVQKIKIDGHEIDIIIIPNTRNVPIYLSSKYPQKGQGKPLNPGQIFSRIGDVNTPITETTNFYQVQSLWRKQFHLDVPIQEQYKYVLKDTFNWSYIEQDENHGFVYNLNPDFFIAMEDDDINRHQVEALSIDQIKVRMGWNFLKLKFRNLTISSLLIVSIDESRYYMVVPDHHFIKNNDNRNHPLAYYAMIEETFIHLVDKMINHAPNSFTNYDSHSSEKTRNNIVIYQNEEEKDEIHSKILKLYPELSNSIEPSLEEVEDYSRKVKSQIDKKSGYNEDNIRYILRQRNLAQLINNYIYR</sequence>
<dbReference type="EMBL" id="CP138333">
    <property type="protein sequence ID" value="WZX30790.1"/>
    <property type="molecule type" value="Genomic_DNA"/>
</dbReference>
<dbReference type="InterPro" id="IPR038461">
    <property type="entry name" value="Schlafen_AlbA_2_dom_sf"/>
</dbReference>
<evidence type="ECO:0000259" key="1">
    <source>
        <dbReference type="Pfam" id="PF04326"/>
    </source>
</evidence>
<dbReference type="Pfam" id="PF04326">
    <property type="entry name" value="SLFN_AlbA_2"/>
    <property type="match status" value="1"/>
</dbReference>
<organism evidence="2 3">
    <name type="scientific">Salinicoccus bachuensis</name>
    <dbReference type="NCBI Taxonomy" id="3136731"/>
    <lineage>
        <taxon>Bacteria</taxon>
        <taxon>Bacillati</taxon>
        <taxon>Bacillota</taxon>
        <taxon>Bacilli</taxon>
        <taxon>Bacillales</taxon>
        <taxon>Staphylococcaceae</taxon>
        <taxon>Salinicoccus</taxon>
    </lineage>
</organism>
<protein>
    <submittedName>
        <fullName evidence="2">ATP-binding protein</fullName>
    </submittedName>
</protein>
<reference evidence="3" key="1">
    <citation type="submission" date="2023-10" db="EMBL/GenBank/DDBJ databases">
        <title>Genome analysis and identification of Salinococcus sp. Bachu38 nov., a PGPR from the rhizosphere of Tamarix.</title>
        <authorList>
            <person name="Liang Z."/>
            <person name="Zhang X."/>
            <person name="Jia J."/>
            <person name="Chen X."/>
            <person name="Wang Y."/>
            <person name="Wang Q."/>
            <person name="Wang R."/>
        </authorList>
    </citation>
    <scope>NUCLEOTIDE SEQUENCE [LARGE SCALE GENOMIC DNA]</scope>
    <source>
        <strain evidence="3">Bachu38</strain>
    </source>
</reference>
<dbReference type="GO" id="GO:0005524">
    <property type="term" value="F:ATP binding"/>
    <property type="evidence" value="ECO:0007669"/>
    <property type="project" value="UniProtKB-KW"/>
</dbReference>
<dbReference type="RefSeq" id="WP_342389298.1">
    <property type="nucleotide sequence ID" value="NZ_CP138333.2"/>
</dbReference>
<proteinExistence type="predicted"/>
<keyword evidence="2" id="KW-0547">Nucleotide-binding</keyword>
<gene>
    <name evidence="2" type="ORF">RQP18_06240</name>
</gene>
<dbReference type="Proteomes" id="UP001455384">
    <property type="component" value="Chromosome"/>
</dbReference>
<evidence type="ECO:0000313" key="3">
    <source>
        <dbReference type="Proteomes" id="UP001455384"/>
    </source>
</evidence>
<dbReference type="InterPro" id="IPR007421">
    <property type="entry name" value="Schlafen_AlbA_2_dom"/>
</dbReference>
<feature type="domain" description="Schlafen AlbA-2" evidence="1">
    <location>
        <begin position="18"/>
        <end position="153"/>
    </location>
</feature>
<name>A0ABZ3CLQ0_9STAP</name>